<dbReference type="SMART" id="SM00409">
    <property type="entry name" value="IG"/>
    <property type="match status" value="3"/>
</dbReference>
<feature type="domain" description="G-protein coupled receptors family 2 profile 2" evidence="21">
    <location>
        <begin position="1443"/>
        <end position="1682"/>
    </location>
</feature>
<feature type="transmembrane region" description="Helical" evidence="16">
    <location>
        <begin position="1626"/>
        <end position="1652"/>
    </location>
</feature>
<dbReference type="PANTHER" id="PTHR12011:SF347">
    <property type="entry name" value="FI21270P1-RELATED"/>
    <property type="match status" value="1"/>
</dbReference>
<feature type="domain" description="GON" evidence="24">
    <location>
        <begin position="141"/>
        <end position="343"/>
    </location>
</feature>
<evidence type="ECO:0000313" key="26">
    <source>
        <dbReference type="Proteomes" id="UP001159428"/>
    </source>
</evidence>
<dbReference type="InterPro" id="IPR003598">
    <property type="entry name" value="Ig_sub2"/>
</dbReference>
<feature type="domain" description="Sushi" evidence="23">
    <location>
        <begin position="918"/>
        <end position="976"/>
    </location>
</feature>
<dbReference type="PROSITE" id="PS50022">
    <property type="entry name" value="FA58C_3"/>
    <property type="match status" value="1"/>
</dbReference>
<dbReference type="Gene3D" id="1.25.40.610">
    <property type="match status" value="1"/>
</dbReference>
<dbReference type="Pfam" id="PF08685">
    <property type="entry name" value="GON"/>
    <property type="match status" value="1"/>
</dbReference>
<dbReference type="Pfam" id="PF00754">
    <property type="entry name" value="F5_F8_type_C"/>
    <property type="match status" value="1"/>
</dbReference>
<evidence type="ECO:0000256" key="5">
    <source>
        <dbReference type="ARBA" id="ARBA00022692"/>
    </source>
</evidence>
<feature type="domain" description="Ig-like" evidence="22">
    <location>
        <begin position="643"/>
        <end position="731"/>
    </location>
</feature>
<dbReference type="Proteomes" id="UP001159428">
    <property type="component" value="Unassembled WGS sequence"/>
</dbReference>
<evidence type="ECO:0000256" key="2">
    <source>
        <dbReference type="ARBA" id="ARBA00007343"/>
    </source>
</evidence>
<evidence type="ECO:0000256" key="8">
    <source>
        <dbReference type="ARBA" id="ARBA00022737"/>
    </source>
</evidence>
<dbReference type="GO" id="GO:0004222">
    <property type="term" value="F:metalloendopeptidase activity"/>
    <property type="evidence" value="ECO:0007669"/>
    <property type="project" value="InterPro"/>
</dbReference>
<dbReference type="CDD" id="cd00054">
    <property type="entry name" value="EGF_CA"/>
    <property type="match status" value="2"/>
</dbReference>
<keyword evidence="5 16" id="KW-0812">Transmembrane</keyword>
<gene>
    <name evidence="25" type="ORF">PMEA_00012556</name>
</gene>
<evidence type="ECO:0000256" key="6">
    <source>
        <dbReference type="ARBA" id="ARBA00022723"/>
    </source>
</evidence>
<keyword evidence="9 16" id="KW-1133">Transmembrane helix</keyword>
<proteinExistence type="inferred from homology"/>
<dbReference type="EMBL" id="CALNXJ010000022">
    <property type="protein sequence ID" value="CAH3126631.1"/>
    <property type="molecule type" value="Genomic_DNA"/>
</dbReference>
<evidence type="ECO:0000313" key="25">
    <source>
        <dbReference type="EMBL" id="CAH3126631.1"/>
    </source>
</evidence>
<dbReference type="Gene3D" id="2.10.25.10">
    <property type="entry name" value="Laminin"/>
    <property type="match status" value="2"/>
</dbReference>
<keyword evidence="4 12" id="KW-0245">EGF-like domain</keyword>
<dbReference type="GO" id="GO:0008270">
    <property type="term" value="F:zinc ion binding"/>
    <property type="evidence" value="ECO:0007669"/>
    <property type="project" value="InterPro"/>
</dbReference>
<dbReference type="CDD" id="cd00033">
    <property type="entry name" value="CCP"/>
    <property type="match status" value="2"/>
</dbReference>
<evidence type="ECO:0000256" key="7">
    <source>
        <dbReference type="ARBA" id="ARBA00022729"/>
    </source>
</evidence>
<dbReference type="PROSITE" id="PS51046">
    <property type="entry name" value="GON"/>
    <property type="match status" value="1"/>
</dbReference>
<feature type="transmembrane region" description="Helical" evidence="16">
    <location>
        <begin position="1547"/>
        <end position="1569"/>
    </location>
</feature>
<keyword evidence="7 17" id="KW-0732">Signal</keyword>
<feature type="compositionally biased region" description="Polar residues" evidence="15">
    <location>
        <begin position="1795"/>
        <end position="1804"/>
    </location>
</feature>
<evidence type="ECO:0000256" key="1">
    <source>
        <dbReference type="ARBA" id="ARBA00004651"/>
    </source>
</evidence>
<dbReference type="PROSITE" id="PS50261">
    <property type="entry name" value="G_PROTEIN_RECEP_F2_4"/>
    <property type="match status" value="1"/>
</dbReference>
<evidence type="ECO:0000259" key="24">
    <source>
        <dbReference type="PROSITE" id="PS51046"/>
    </source>
</evidence>
<dbReference type="InterPro" id="IPR000152">
    <property type="entry name" value="EGF-type_Asp/Asn_hydroxyl_site"/>
</dbReference>
<evidence type="ECO:0000256" key="13">
    <source>
        <dbReference type="PROSITE-ProRule" id="PRU00302"/>
    </source>
</evidence>
<feature type="chain" id="PRO_5043628213" evidence="17">
    <location>
        <begin position="24"/>
        <end position="1973"/>
    </location>
</feature>
<comment type="caution">
    <text evidence="12">Lacks conserved residue(s) required for the propagation of feature annotation.</text>
</comment>
<evidence type="ECO:0000256" key="17">
    <source>
        <dbReference type="SAM" id="SignalP"/>
    </source>
</evidence>
<evidence type="ECO:0000256" key="11">
    <source>
        <dbReference type="ARBA" id="ARBA00023157"/>
    </source>
</evidence>
<dbReference type="InterPro" id="IPR018097">
    <property type="entry name" value="EGF_Ca-bd_CS"/>
</dbReference>
<keyword evidence="10 16" id="KW-0472">Membrane</keyword>
<sequence length="1973" mass="219042">MACVPLLLLLLEFFVLAPSPCFAQCPKNCQCTQQGIAGSPSFKKTVDCSAKLGGLEVAPNVPTDATHLDLRNNRLKIVPSSLFLNTPNLKEVYLSGNPLTCDCQLYGLHNATRHLAKFTGTCYKPDRLRDKDIASLKLWDFCRGCALVKVAQNSNEDKEYSMEISANCDTHVRLFCRGMATDSPKEYITLISGQSKNYAYVHDYKQPSASRDKCVKASGGSMYTEAGLTNFSKVLVDLNSMSIVPDDFYYSTTSSGKRIKYGEAGDCYSASKESCRKGKFQIDLTGTGFRLKEEVYWEPYGTPSDIENSLDIDEDRTQVSAECGGYCGGCRAHGGNLAVELDYCPQEGIKTCYDPLGMANGSISNGQITASSQKIGKDKSFKAEYGRLNNKPSGAMGGAWCAQSSDKFQYLQIDLNKEMTLSGVATQGQIDAPNWVVKYSIQHSTDGTNWKDYKEFGHDRAFDGNVDQHNVVTNWFNQRFRARYVRIKPGLYSSPTNTICLRAELYGCVTDIVSVIIRSSSTKNCWSPRTISNPCEISDGSLFTLQSFCQGEGVMMAFRRDGSLIHSCSGKCVFKNAKDQLALRDGLCDTFAKRENPDGTIAISHQASGLCVRVDAGKNLILSNCSSPYLFETTQSGLSPISPKFKRNSPQYLTLNKPGWIHCQVISDPRAKLFWTKTLPWPNGEHLPDLEFLPFSNGSLFVRKAKKSYEGDFYCTAVNSGGIKLQDITVKVAELPNFVKRPSDLTTSVNNSVMFDCKATSDLGVKYSWFQLVKGSSTSTSVLKLDNRFNIFPNGSLNIRSVQKKDEAFYHCRAENPIGFNNVTAFLRVLVPPIFTIQPLGSAEPSGSSPVYNCQAVGDPVPTIRWTKVGSAQTPTEQLKNGSLLLRNIQKSDEGQYTCSATNIVKTAAAKITISVYTACRIDSQPNAFHRPDRKFFAVGEKVIVDCKPGFEKKQDGNLSCKADGNWNKRFPQCNDLDECAILSLPSSTQNSTKLRSCHDKARCVNTLGSYRCECTRGYAGDGFSCTAVCLPPSDDDNGEWMPNKPTYRIAETVWLDCDLGYKLADSDVSSVTCGKDTEWSTPNPSCQDKNECEEGSPCHKNADCVNTVGSFTCRCKERFEGDGVTECKEQKTRLVTGSDGKVWKYSAKMTDLNEKLKQFNDENISAEDLLATVLNSSAPSSGQPMAGDLVMIVMGIDTALSNLNSTQRMASAKQVIQISSHILDKKNKEQWSEVQKDSKGVTEVMALLDKFSMKLASDLEEQSSENTSVDIKTNNIGMKVMVKDANKFSTDVEYPQSSKQSNDGSAQIRLPQELFAKYKGDLPVKVTSFLFEDLGELLPKRGEGIKRFDVSSPIVSSSLSPVPSEGKLDPPVTITIRNKKPSDVEAVDKCVYWDFEKSKELGGSWSSDGCQILSSGSNGTVCACDHLTSFALLSVYDKELVFGLKIYIGCGVLLLAVVLALIRHLYLYCKRHYERSIIHINLCLAIAAGIALFLGGLRLTKIPAVCTIVAALLQFFFIAMFCWAVCEGLQLFMTLATGKNKNSTRLKFFFIIGWIFPLIAVGVSLGVTQLQGYGNDEWCWLDYSHVLMWSYVCPAAGFTLVTLVLVVMILCYKGRVVDSKDRRKVCLSVLFLIFLMIAIAGTWVVAAIYVRHHEKSLWQYLFAGACILQGSLLLVYCFLDQTVKNFTFHYQIKRMQSKEKRNYYSTTDTVQYYGANAVDGKYKVTRPSIKESNTDLRGSSKRLSRIGSTTSGVFYDKEEYPPPIMDTPAPMDSAIKRKIEGLPIPDSPGGDVIQLQSFPNRKGSSSYYSLVASESTSDRDRRPDGAEEPEMAMGERRYSKTSMRKSADNLLSSHSRLQQIPERQPLMHSGYHQPESPESPPPYKIGERQRPFDNKRKSPFEEDHFYGSRDTALDSSRRKSRRSRRRLEEEFGKSDRESISQRKKSLRYSSGFFSGVTVEQDSQKVEKPHASL</sequence>
<feature type="domain" description="Sushi" evidence="23">
    <location>
        <begin position="1028"/>
        <end position="1089"/>
    </location>
</feature>
<dbReference type="Pfam" id="PF00084">
    <property type="entry name" value="Sushi"/>
    <property type="match status" value="2"/>
</dbReference>
<feature type="transmembrane region" description="Helical" evidence="16">
    <location>
        <begin position="1503"/>
        <end position="1527"/>
    </location>
</feature>
<accession>A0AAU9WV25</accession>
<dbReference type="Gene3D" id="2.60.120.260">
    <property type="entry name" value="Galactose-binding domain-like"/>
    <property type="match status" value="1"/>
</dbReference>
<dbReference type="Pfam" id="PF13927">
    <property type="entry name" value="Ig_3"/>
    <property type="match status" value="1"/>
</dbReference>
<keyword evidence="3" id="KW-1003">Cell membrane</keyword>
<feature type="transmembrane region" description="Helical" evidence="16">
    <location>
        <begin position="1589"/>
        <end position="1614"/>
    </location>
</feature>
<keyword evidence="14" id="KW-0175">Coiled coil</keyword>
<dbReference type="InterPro" id="IPR000203">
    <property type="entry name" value="GPS"/>
</dbReference>
<dbReference type="InterPro" id="IPR007110">
    <property type="entry name" value="Ig-like_dom"/>
</dbReference>
<dbReference type="SMART" id="SM00032">
    <property type="entry name" value="CCP"/>
    <property type="match status" value="2"/>
</dbReference>
<dbReference type="PROSITE" id="PS50835">
    <property type="entry name" value="IG_LIKE"/>
    <property type="match status" value="3"/>
</dbReference>
<dbReference type="SUPFAM" id="SSF57184">
    <property type="entry name" value="Growth factor receptor domain"/>
    <property type="match status" value="1"/>
</dbReference>
<dbReference type="Pfam" id="PF12947">
    <property type="entry name" value="EGF_3"/>
    <property type="match status" value="2"/>
</dbReference>
<feature type="transmembrane region" description="Helical" evidence="16">
    <location>
        <begin position="1447"/>
        <end position="1467"/>
    </location>
</feature>
<feature type="domain" description="F5/8 type C" evidence="18">
    <location>
        <begin position="352"/>
        <end position="508"/>
    </location>
</feature>
<dbReference type="InterPro" id="IPR012314">
    <property type="entry name" value="Pept_M12B_GON-ADAMTSs"/>
</dbReference>
<feature type="region of interest" description="Disordered" evidence="15">
    <location>
        <begin position="1782"/>
        <end position="1946"/>
    </location>
</feature>
<dbReference type="SUPFAM" id="SSF49785">
    <property type="entry name" value="Galactose-binding domain-like"/>
    <property type="match status" value="1"/>
</dbReference>
<dbReference type="GO" id="GO:0004930">
    <property type="term" value="F:G protein-coupled receptor activity"/>
    <property type="evidence" value="ECO:0007669"/>
    <property type="project" value="InterPro"/>
</dbReference>
<dbReference type="GO" id="GO:0007166">
    <property type="term" value="P:cell surface receptor signaling pathway"/>
    <property type="evidence" value="ECO:0007669"/>
    <property type="project" value="InterPro"/>
</dbReference>
<dbReference type="FunFam" id="2.60.120.260:FF:000002">
    <property type="entry name" value="Coagulation factor VIII"/>
    <property type="match status" value="1"/>
</dbReference>
<dbReference type="SMART" id="SM00179">
    <property type="entry name" value="EGF_CA"/>
    <property type="match status" value="2"/>
</dbReference>
<dbReference type="InterPro" id="IPR001881">
    <property type="entry name" value="EGF-like_Ca-bd_dom"/>
</dbReference>
<dbReference type="PROSITE" id="PS01187">
    <property type="entry name" value="EGF_CA"/>
    <property type="match status" value="1"/>
</dbReference>
<dbReference type="SMART" id="SM00408">
    <property type="entry name" value="IGc2"/>
    <property type="match status" value="3"/>
</dbReference>
<dbReference type="Pfam" id="PF01825">
    <property type="entry name" value="GPS"/>
    <property type="match status" value="1"/>
</dbReference>
<dbReference type="InterPro" id="IPR017981">
    <property type="entry name" value="GPCR_2-like_7TM"/>
</dbReference>
<comment type="subcellular location">
    <subcellularLocation>
        <location evidence="1">Cell membrane</location>
        <topology evidence="1">Multi-pass membrane protein</topology>
    </subcellularLocation>
</comment>
<dbReference type="InterPro" id="IPR024731">
    <property type="entry name" value="NELL2-like_EGF"/>
</dbReference>
<feature type="compositionally biased region" description="Basic and acidic residues" evidence="15">
    <location>
        <begin position="1927"/>
        <end position="1941"/>
    </location>
</feature>
<keyword evidence="8" id="KW-0677">Repeat</keyword>
<feature type="domain" description="EGF-like" evidence="19">
    <location>
        <begin position="976"/>
        <end position="1025"/>
    </location>
</feature>
<evidence type="ECO:0000259" key="18">
    <source>
        <dbReference type="PROSITE" id="PS50022"/>
    </source>
</evidence>
<feature type="domain" description="Ig-like" evidence="22">
    <location>
        <begin position="833"/>
        <end position="915"/>
    </location>
</feature>
<dbReference type="InterPro" id="IPR057244">
    <property type="entry name" value="GAIN_B"/>
</dbReference>
<keyword evidence="6" id="KW-0479">Metal-binding</keyword>
<keyword evidence="11 13" id="KW-1015">Disulfide bond</keyword>
<dbReference type="InterPro" id="IPR009030">
    <property type="entry name" value="Growth_fac_rcpt_cys_sf"/>
</dbReference>
<dbReference type="InterPro" id="IPR000436">
    <property type="entry name" value="Sushi_SCR_CCP_dom"/>
</dbReference>
<dbReference type="InterPro" id="IPR008979">
    <property type="entry name" value="Galactose-bd-like_sf"/>
</dbReference>
<evidence type="ECO:0000256" key="16">
    <source>
        <dbReference type="SAM" id="Phobius"/>
    </source>
</evidence>
<dbReference type="InterPro" id="IPR035976">
    <property type="entry name" value="Sushi/SCR/CCP_sf"/>
</dbReference>
<dbReference type="Pfam" id="PF07679">
    <property type="entry name" value="I-set"/>
    <property type="match status" value="1"/>
</dbReference>
<evidence type="ECO:0000259" key="23">
    <source>
        <dbReference type="PROSITE" id="PS50923"/>
    </source>
</evidence>
<dbReference type="PANTHER" id="PTHR12011">
    <property type="entry name" value="ADHESION G-PROTEIN COUPLED RECEPTOR"/>
    <property type="match status" value="1"/>
</dbReference>
<dbReference type="InterPro" id="IPR046338">
    <property type="entry name" value="GAIN_dom_sf"/>
</dbReference>
<evidence type="ECO:0000259" key="19">
    <source>
        <dbReference type="PROSITE" id="PS50026"/>
    </source>
</evidence>
<feature type="compositionally biased region" description="Low complexity" evidence="15">
    <location>
        <begin position="1805"/>
        <end position="1816"/>
    </location>
</feature>
<feature type="transmembrane region" description="Helical" evidence="16">
    <location>
        <begin position="1658"/>
        <end position="1680"/>
    </location>
</feature>
<dbReference type="Gene3D" id="2.10.70.10">
    <property type="entry name" value="Complement Module, domain 1"/>
    <property type="match status" value="2"/>
</dbReference>
<evidence type="ECO:0000256" key="15">
    <source>
        <dbReference type="SAM" id="MobiDB-lite"/>
    </source>
</evidence>
<dbReference type="InterPro" id="IPR013098">
    <property type="entry name" value="Ig_I-set"/>
</dbReference>
<dbReference type="PROSITE" id="PS00010">
    <property type="entry name" value="ASX_HYDROXYL"/>
    <property type="match status" value="2"/>
</dbReference>
<dbReference type="PROSITE" id="PS50221">
    <property type="entry name" value="GAIN_B"/>
    <property type="match status" value="1"/>
</dbReference>
<evidence type="ECO:0000256" key="12">
    <source>
        <dbReference type="PROSITE-ProRule" id="PRU00076"/>
    </source>
</evidence>
<feature type="coiled-coil region" evidence="14">
    <location>
        <begin position="1143"/>
        <end position="1170"/>
    </location>
</feature>
<evidence type="ECO:0000259" key="21">
    <source>
        <dbReference type="PROSITE" id="PS50261"/>
    </source>
</evidence>
<keyword evidence="13" id="KW-0768">Sushi</keyword>
<dbReference type="InterPro" id="IPR000832">
    <property type="entry name" value="GPCR_2_secretin-like"/>
</dbReference>
<evidence type="ECO:0000259" key="20">
    <source>
        <dbReference type="PROSITE" id="PS50221"/>
    </source>
</evidence>
<dbReference type="InterPro" id="IPR003599">
    <property type="entry name" value="Ig_sub"/>
</dbReference>
<dbReference type="Pfam" id="PF00002">
    <property type="entry name" value="7tm_2"/>
    <property type="match status" value="1"/>
</dbReference>
<dbReference type="SUPFAM" id="SSF57535">
    <property type="entry name" value="Complement control module/SCR domain"/>
    <property type="match status" value="1"/>
</dbReference>
<dbReference type="SUPFAM" id="SSF48726">
    <property type="entry name" value="Immunoglobulin"/>
    <property type="match status" value="3"/>
</dbReference>
<feature type="compositionally biased region" description="Basic and acidic residues" evidence="15">
    <location>
        <begin position="1817"/>
        <end position="1826"/>
    </location>
</feature>
<dbReference type="InterPro" id="IPR013783">
    <property type="entry name" value="Ig-like_fold"/>
</dbReference>
<feature type="disulfide bond" evidence="13">
    <location>
        <begin position="947"/>
        <end position="974"/>
    </location>
</feature>
<dbReference type="FunFam" id="2.10.25.10:FF:000038">
    <property type="entry name" value="Fibrillin 2"/>
    <property type="match status" value="2"/>
</dbReference>
<organism evidence="25 26">
    <name type="scientific">Pocillopora meandrina</name>
    <dbReference type="NCBI Taxonomy" id="46732"/>
    <lineage>
        <taxon>Eukaryota</taxon>
        <taxon>Metazoa</taxon>
        <taxon>Cnidaria</taxon>
        <taxon>Anthozoa</taxon>
        <taxon>Hexacorallia</taxon>
        <taxon>Scleractinia</taxon>
        <taxon>Astrocoeniina</taxon>
        <taxon>Pocilloporidae</taxon>
        <taxon>Pocillopora</taxon>
    </lineage>
</organism>
<protein>
    <submittedName>
        <fullName evidence="25">Uncharacterized protein</fullName>
    </submittedName>
</protein>
<dbReference type="GO" id="GO:0005886">
    <property type="term" value="C:plasma membrane"/>
    <property type="evidence" value="ECO:0007669"/>
    <property type="project" value="UniProtKB-SubCell"/>
</dbReference>
<feature type="domain" description="Ig-like" evidence="22">
    <location>
        <begin position="736"/>
        <end position="824"/>
    </location>
</feature>
<dbReference type="SMART" id="SM00231">
    <property type="entry name" value="FA58C"/>
    <property type="match status" value="1"/>
</dbReference>
<dbReference type="Gene3D" id="2.60.40.10">
    <property type="entry name" value="Immunoglobulins"/>
    <property type="match status" value="3"/>
</dbReference>
<name>A0AAU9WV25_9CNID</name>
<feature type="compositionally biased region" description="Polar residues" evidence="15">
    <location>
        <begin position="1850"/>
        <end position="1859"/>
    </location>
</feature>
<evidence type="ECO:0000256" key="14">
    <source>
        <dbReference type="SAM" id="Coils"/>
    </source>
</evidence>
<dbReference type="InterPro" id="IPR000421">
    <property type="entry name" value="FA58C"/>
</dbReference>
<feature type="signal peptide" evidence="17">
    <location>
        <begin position="1"/>
        <end position="23"/>
    </location>
</feature>
<evidence type="ECO:0000256" key="4">
    <source>
        <dbReference type="ARBA" id="ARBA00022536"/>
    </source>
</evidence>
<dbReference type="PROSITE" id="PS01285">
    <property type="entry name" value="FA58C_1"/>
    <property type="match status" value="1"/>
</dbReference>
<evidence type="ECO:0000259" key="22">
    <source>
        <dbReference type="PROSITE" id="PS50835"/>
    </source>
</evidence>
<dbReference type="Gene3D" id="1.20.1070.10">
    <property type="entry name" value="Rhodopsin 7-helix transmembrane proteins"/>
    <property type="match status" value="1"/>
</dbReference>
<dbReference type="PROSITE" id="PS50923">
    <property type="entry name" value="SUSHI"/>
    <property type="match status" value="2"/>
</dbReference>
<comment type="similarity">
    <text evidence="2">Belongs to the G-protein coupled receptor 2 family. Adhesion G-protein coupled receptor (ADGR) subfamily.</text>
</comment>
<dbReference type="SUPFAM" id="SSF52058">
    <property type="entry name" value="L domain-like"/>
    <property type="match status" value="1"/>
</dbReference>
<reference evidence="25 26" key="1">
    <citation type="submission" date="2022-05" db="EMBL/GenBank/DDBJ databases">
        <authorList>
            <consortium name="Genoscope - CEA"/>
            <person name="William W."/>
        </authorList>
    </citation>
    <scope>NUCLEOTIDE SEQUENCE [LARGE SCALE GENOMIC DNA]</scope>
</reference>
<dbReference type="InterPro" id="IPR032675">
    <property type="entry name" value="LRR_dom_sf"/>
</dbReference>
<dbReference type="Gene3D" id="3.80.10.10">
    <property type="entry name" value="Ribonuclease Inhibitor"/>
    <property type="match status" value="1"/>
</dbReference>
<dbReference type="PROSITE" id="PS50026">
    <property type="entry name" value="EGF_3"/>
    <property type="match status" value="2"/>
</dbReference>
<dbReference type="CDD" id="cd00057">
    <property type="entry name" value="FA58C"/>
    <property type="match status" value="1"/>
</dbReference>
<feature type="domain" description="EGF-like" evidence="19">
    <location>
        <begin position="1089"/>
        <end position="1129"/>
    </location>
</feature>
<evidence type="ECO:0000256" key="3">
    <source>
        <dbReference type="ARBA" id="ARBA00022475"/>
    </source>
</evidence>
<comment type="caution">
    <text evidence="25">The sequence shown here is derived from an EMBL/GenBank/DDBJ whole genome shotgun (WGS) entry which is preliminary data.</text>
</comment>
<keyword evidence="26" id="KW-1185">Reference proteome</keyword>
<evidence type="ECO:0000256" key="10">
    <source>
        <dbReference type="ARBA" id="ARBA00023136"/>
    </source>
</evidence>
<evidence type="ECO:0000256" key="9">
    <source>
        <dbReference type="ARBA" id="ARBA00022989"/>
    </source>
</evidence>
<feature type="transmembrane region" description="Helical" evidence="16">
    <location>
        <begin position="1479"/>
        <end position="1497"/>
    </location>
</feature>
<dbReference type="SMART" id="SM00303">
    <property type="entry name" value="GPS"/>
    <property type="match status" value="1"/>
</dbReference>
<feature type="domain" description="GAIN-B" evidence="20">
    <location>
        <begin position="1268"/>
        <end position="1441"/>
    </location>
</feature>
<dbReference type="InterPro" id="IPR036179">
    <property type="entry name" value="Ig-like_dom_sf"/>
</dbReference>
<dbReference type="SMART" id="SM00181">
    <property type="entry name" value="EGF"/>
    <property type="match status" value="2"/>
</dbReference>
<dbReference type="GO" id="GO:0005509">
    <property type="term" value="F:calcium ion binding"/>
    <property type="evidence" value="ECO:0007669"/>
    <property type="project" value="InterPro"/>
</dbReference>
<dbReference type="InterPro" id="IPR000742">
    <property type="entry name" value="EGF"/>
</dbReference>
<dbReference type="Gene3D" id="2.60.220.50">
    <property type="match status" value="1"/>
</dbReference>
<feature type="compositionally biased region" description="Basic and acidic residues" evidence="15">
    <location>
        <begin position="1886"/>
        <end position="1918"/>
    </location>
</feature>